<evidence type="ECO:0000256" key="11">
    <source>
        <dbReference type="ARBA" id="ARBA00023049"/>
    </source>
</evidence>
<keyword evidence="12 13" id="KW-0472">Membrane</keyword>
<dbReference type="KEGG" id="tfr:BR63_04140"/>
<keyword evidence="6 13" id="KW-0812">Transmembrane</keyword>
<keyword evidence="9" id="KW-0862">Zinc</keyword>
<evidence type="ECO:0000259" key="14">
    <source>
        <dbReference type="Pfam" id="PF02163"/>
    </source>
</evidence>
<dbReference type="GO" id="GO:0008237">
    <property type="term" value="F:metallopeptidase activity"/>
    <property type="evidence" value="ECO:0007669"/>
    <property type="project" value="UniProtKB-KW"/>
</dbReference>
<keyword evidence="7" id="KW-0479">Metal-binding</keyword>
<dbReference type="InterPro" id="IPR052348">
    <property type="entry name" value="Metallopeptidase_M50B"/>
</dbReference>
<dbReference type="PANTHER" id="PTHR35864">
    <property type="entry name" value="ZINC METALLOPROTEASE MJ0611-RELATED"/>
    <property type="match status" value="1"/>
</dbReference>
<feature type="transmembrane region" description="Helical" evidence="13">
    <location>
        <begin position="113"/>
        <end position="136"/>
    </location>
</feature>
<dbReference type="GO" id="GO:0005886">
    <property type="term" value="C:plasma membrane"/>
    <property type="evidence" value="ECO:0007669"/>
    <property type="project" value="UniProtKB-SubCell"/>
</dbReference>
<keyword evidence="5 15" id="KW-0645">Protease</keyword>
<protein>
    <submittedName>
        <fullName evidence="15">Site-2 protease family protein</fullName>
    </submittedName>
</protein>
<evidence type="ECO:0000256" key="10">
    <source>
        <dbReference type="ARBA" id="ARBA00022989"/>
    </source>
</evidence>
<dbReference type="Proteomes" id="UP000515847">
    <property type="component" value="Chromosome"/>
</dbReference>
<evidence type="ECO:0000313" key="16">
    <source>
        <dbReference type="Proteomes" id="UP000515847"/>
    </source>
</evidence>
<reference evidence="15 16" key="1">
    <citation type="journal article" date="2019" name="Front. Microbiol.">
        <title>Thermoanaerosceptrum fracticalcis gen. nov. sp. nov., a Novel Fumarate-Fermenting Microorganism From a Deep Fractured Carbonate Aquifer of the US Great Basin.</title>
        <authorList>
            <person name="Hamilton-Brehm S.D."/>
            <person name="Stewart L.E."/>
            <person name="Zavarin M."/>
            <person name="Caldwell M."/>
            <person name="Lawson P.A."/>
            <person name="Onstott T.C."/>
            <person name="Grzymski J."/>
            <person name="Neveux I."/>
            <person name="Lollar B.S."/>
            <person name="Russell C.E."/>
            <person name="Moser D.P."/>
        </authorList>
    </citation>
    <scope>NUCLEOTIDE SEQUENCE [LARGE SCALE GENOMIC DNA]</scope>
    <source>
        <strain evidence="15 16">DRI-13</strain>
    </source>
</reference>
<feature type="domain" description="Peptidase M50" evidence="14">
    <location>
        <begin position="118"/>
        <end position="154"/>
    </location>
</feature>
<evidence type="ECO:0000256" key="6">
    <source>
        <dbReference type="ARBA" id="ARBA00022692"/>
    </source>
</evidence>
<evidence type="ECO:0000256" key="2">
    <source>
        <dbReference type="ARBA" id="ARBA00004651"/>
    </source>
</evidence>
<dbReference type="InterPro" id="IPR008915">
    <property type="entry name" value="Peptidase_M50"/>
</dbReference>
<keyword evidence="8" id="KW-0378">Hydrolase</keyword>
<feature type="transmembrane region" description="Helical" evidence="13">
    <location>
        <begin position="87"/>
        <end position="107"/>
    </location>
</feature>
<accession>A0A7G6E0H3</accession>
<evidence type="ECO:0000256" key="4">
    <source>
        <dbReference type="ARBA" id="ARBA00022475"/>
    </source>
</evidence>
<organism evidence="15 16">
    <name type="scientific">Thermanaerosceptrum fracticalcis</name>
    <dbReference type="NCBI Taxonomy" id="1712410"/>
    <lineage>
        <taxon>Bacteria</taxon>
        <taxon>Bacillati</taxon>
        <taxon>Bacillota</taxon>
        <taxon>Clostridia</taxon>
        <taxon>Eubacteriales</taxon>
        <taxon>Peptococcaceae</taxon>
        <taxon>Thermanaerosceptrum</taxon>
    </lineage>
</organism>
<dbReference type="Pfam" id="PF02163">
    <property type="entry name" value="Peptidase_M50"/>
    <property type="match status" value="1"/>
</dbReference>
<dbReference type="PANTHER" id="PTHR35864:SF1">
    <property type="entry name" value="ZINC METALLOPROTEASE YWHC-RELATED"/>
    <property type="match status" value="1"/>
</dbReference>
<evidence type="ECO:0000256" key="7">
    <source>
        <dbReference type="ARBA" id="ARBA00022723"/>
    </source>
</evidence>
<dbReference type="CDD" id="cd06158">
    <property type="entry name" value="S2P-M50_like_1"/>
    <property type="match status" value="1"/>
</dbReference>
<comment type="similarity">
    <text evidence="3">Belongs to the peptidase M50B family.</text>
</comment>
<comment type="cofactor">
    <cofactor evidence="1">
        <name>Zn(2+)</name>
        <dbReference type="ChEBI" id="CHEBI:29105"/>
    </cofactor>
</comment>
<keyword evidence="16" id="KW-1185">Reference proteome</keyword>
<proteinExistence type="inferred from homology"/>
<keyword evidence="11" id="KW-0482">Metalloprotease</keyword>
<dbReference type="EMBL" id="CP045798">
    <property type="protein sequence ID" value="QNB45577.1"/>
    <property type="molecule type" value="Genomic_DNA"/>
</dbReference>
<evidence type="ECO:0000256" key="5">
    <source>
        <dbReference type="ARBA" id="ARBA00022670"/>
    </source>
</evidence>
<keyword evidence="4" id="KW-1003">Cell membrane</keyword>
<keyword evidence="10 13" id="KW-1133">Transmembrane helix</keyword>
<evidence type="ECO:0000256" key="12">
    <source>
        <dbReference type="ARBA" id="ARBA00023136"/>
    </source>
</evidence>
<name>A0A7G6E0H3_THEFR</name>
<evidence type="ECO:0000256" key="8">
    <source>
        <dbReference type="ARBA" id="ARBA00022801"/>
    </source>
</evidence>
<evidence type="ECO:0000256" key="13">
    <source>
        <dbReference type="SAM" id="Phobius"/>
    </source>
</evidence>
<dbReference type="OrthoDB" id="9800627at2"/>
<dbReference type="RefSeq" id="WP_034421415.1">
    <property type="nucleotide sequence ID" value="NZ_CP045798.1"/>
</dbReference>
<evidence type="ECO:0000256" key="3">
    <source>
        <dbReference type="ARBA" id="ARBA00007931"/>
    </source>
</evidence>
<dbReference type="AlphaFoldDB" id="A0A7G6E0H3"/>
<evidence type="ECO:0000256" key="9">
    <source>
        <dbReference type="ARBA" id="ARBA00022833"/>
    </source>
</evidence>
<dbReference type="InterPro" id="IPR044537">
    <property type="entry name" value="Rip2-like"/>
</dbReference>
<dbReference type="GO" id="GO:0006508">
    <property type="term" value="P:proteolysis"/>
    <property type="evidence" value="ECO:0007669"/>
    <property type="project" value="UniProtKB-KW"/>
</dbReference>
<comment type="subcellular location">
    <subcellularLocation>
        <location evidence="2">Cell membrane</location>
        <topology evidence="2">Multi-pass membrane protein</topology>
    </subcellularLocation>
</comment>
<evidence type="ECO:0000313" key="15">
    <source>
        <dbReference type="EMBL" id="QNB45577.1"/>
    </source>
</evidence>
<sequence>MLSITKLLIKIPVILIAVTIHEYAHGRMAAFLGDPTPSQQGRLTLNPIPHLDPLGALLLLVAGFGWAKPVEVNPYYFRGNRQRGMMLVALAGPLSNLLVALLGGILYNLFDKYTYLAAFSLALTSINVYLALFNLIPVPPLDGSKIVFGILPRHLHGFLYQLEAYGPLLLMLLIVTNITDFLITPARGIILTILRFGQLIIGS</sequence>
<gene>
    <name evidence="15" type="ORF">BR63_04140</name>
</gene>
<evidence type="ECO:0000256" key="1">
    <source>
        <dbReference type="ARBA" id="ARBA00001947"/>
    </source>
</evidence>
<dbReference type="GO" id="GO:0046872">
    <property type="term" value="F:metal ion binding"/>
    <property type="evidence" value="ECO:0007669"/>
    <property type="project" value="UniProtKB-KW"/>
</dbReference>